<evidence type="ECO:0000256" key="5">
    <source>
        <dbReference type="PROSITE-ProRule" id="PRU01091"/>
    </source>
</evidence>
<dbReference type="GO" id="GO:0003677">
    <property type="term" value="F:DNA binding"/>
    <property type="evidence" value="ECO:0007669"/>
    <property type="project" value="UniProtKB-UniRule"/>
</dbReference>
<dbReference type="Pfam" id="PF03704">
    <property type="entry name" value="BTAD"/>
    <property type="match status" value="1"/>
</dbReference>
<comment type="caution">
    <text evidence="7">The sequence shown here is derived from an EMBL/GenBank/DDBJ whole genome shotgun (WGS) entry which is preliminary data.</text>
</comment>
<dbReference type="InterPro" id="IPR005158">
    <property type="entry name" value="BTAD"/>
</dbReference>
<dbReference type="SMART" id="SM00862">
    <property type="entry name" value="Trans_reg_C"/>
    <property type="match status" value="1"/>
</dbReference>
<dbReference type="Proteomes" id="UP000292003">
    <property type="component" value="Unassembled WGS sequence"/>
</dbReference>
<dbReference type="InterPro" id="IPR011990">
    <property type="entry name" value="TPR-like_helical_dom_sf"/>
</dbReference>
<proteinExistence type="inferred from homology"/>
<dbReference type="Pfam" id="PF00486">
    <property type="entry name" value="Trans_reg_C"/>
    <property type="match status" value="1"/>
</dbReference>
<dbReference type="InterPro" id="IPR001867">
    <property type="entry name" value="OmpR/PhoB-type_DNA-bd"/>
</dbReference>
<keyword evidence="2" id="KW-0805">Transcription regulation</keyword>
<dbReference type="PROSITE" id="PS51755">
    <property type="entry name" value="OMPR_PHOB"/>
    <property type="match status" value="1"/>
</dbReference>
<dbReference type="OrthoDB" id="581105at2"/>
<dbReference type="SUPFAM" id="SSF52540">
    <property type="entry name" value="P-loop containing nucleoside triphosphate hydrolases"/>
    <property type="match status" value="1"/>
</dbReference>
<evidence type="ECO:0000256" key="1">
    <source>
        <dbReference type="ARBA" id="ARBA00005820"/>
    </source>
</evidence>
<dbReference type="Gene3D" id="1.25.40.10">
    <property type="entry name" value="Tetratricopeptide repeat domain"/>
    <property type="match status" value="2"/>
</dbReference>
<dbReference type="InterPro" id="IPR051677">
    <property type="entry name" value="AfsR-DnrI-RedD_regulator"/>
</dbReference>
<dbReference type="SMART" id="SM01043">
    <property type="entry name" value="BTAD"/>
    <property type="match status" value="1"/>
</dbReference>
<keyword evidence="8" id="KW-1185">Reference proteome</keyword>
<dbReference type="GO" id="GO:0006355">
    <property type="term" value="P:regulation of DNA-templated transcription"/>
    <property type="evidence" value="ECO:0007669"/>
    <property type="project" value="InterPro"/>
</dbReference>
<dbReference type="GO" id="GO:0000160">
    <property type="term" value="P:phosphorelay signal transduction system"/>
    <property type="evidence" value="ECO:0007669"/>
    <property type="project" value="InterPro"/>
</dbReference>
<sequence>MGAVVRFRLLGPVEVQGPNGVVPLGGPKTKAVLVSLLLRHGQVVPSELLVESVWGDERPPSALSTLHSYVSRLRRALAGASAGEDRITTVADGYRIVVSPAELDVEEFHALRERAQRAVDADDLKTARAVLRQALALRAGPILSGVPGVFADTKATLLEDLWQSTHEECLGIDLRLGLHQDILPELRVAWREQPMREPLAGKLMLALHRCGQSAEALAVFRHTRDALVDELGIEPGMSLRTLHEQILNDDPALHSRHDQASRPHRGLPRSVADFTGRAAELARLTADDGGQGPVIWTIDGMAGVGKTALALRAAHLLAGRHPDLQLLVDLRGHTPGRRPHEPEQALEIMLGALGVRPSSMPATEEERASLWRSMTADRRALVVFDDAASAAQVRPLLPAGRDCVVLVTSRGRLSELDGTRTLSLEPLPARDAETLFGNIVGADRAEREPAAVAEAVEICGHLPLAIRVAAGRLRSRPAWSVAQLAQRLRDETSRLAELTGPEFGVTSALQLCYSHLGEEERRFFRMLGLHLDSEFDAFYAAAASGVDPGRAEALLESLVDVHMLQQPSFGRYQLHALLRLYAMDRLRAEEPALGRRAAVQRVLHYLTHTQHNLYRTLFPSARPLPLGPPPSGVTPRTFGTPEEALRWREMERLGLLNSRVGIPLTDLSRPGRRIPWSRLGPSFRRLHVIGRMLAAPLAWPCPGRHTAMLTEGAILGDIGVLCAWQRQYDQARQYHLRALELFRAADGPVNEAATLCALGALSLYLGQPAAALNHYRQARKVYLRLGESWGRGLTHTGMALALDRLGRPTEALHWAEAAVDVLGGTDGHRELAVAAELADRTRTCLTLAG</sequence>
<dbReference type="SUPFAM" id="SSF46894">
    <property type="entry name" value="C-terminal effector domain of the bipartite response regulators"/>
    <property type="match status" value="1"/>
</dbReference>
<keyword evidence="4" id="KW-0804">Transcription</keyword>
<accession>A0A4Q7J231</accession>
<dbReference type="SUPFAM" id="SSF48452">
    <property type="entry name" value="TPR-like"/>
    <property type="match status" value="2"/>
</dbReference>
<dbReference type="CDD" id="cd15831">
    <property type="entry name" value="BTAD"/>
    <property type="match status" value="1"/>
</dbReference>
<feature type="DNA-binding region" description="OmpR/PhoB-type" evidence="5">
    <location>
        <begin position="1"/>
        <end position="98"/>
    </location>
</feature>
<dbReference type="InterPro" id="IPR027417">
    <property type="entry name" value="P-loop_NTPase"/>
</dbReference>
<evidence type="ECO:0000256" key="4">
    <source>
        <dbReference type="ARBA" id="ARBA00023163"/>
    </source>
</evidence>
<gene>
    <name evidence="7" type="ORF">EWH70_31715</name>
</gene>
<dbReference type="SMART" id="SM00028">
    <property type="entry name" value="TPR"/>
    <property type="match status" value="3"/>
</dbReference>
<feature type="domain" description="OmpR/PhoB-type" evidence="6">
    <location>
        <begin position="1"/>
        <end position="98"/>
    </location>
</feature>
<comment type="similarity">
    <text evidence="1">Belongs to the AfsR/DnrI/RedD regulatory family.</text>
</comment>
<evidence type="ECO:0000259" key="6">
    <source>
        <dbReference type="PROSITE" id="PS51755"/>
    </source>
</evidence>
<reference evidence="7 8" key="1">
    <citation type="submission" date="2019-02" db="EMBL/GenBank/DDBJ databases">
        <title>Draft genome sequence of Amycolatopsis sp. 8-3EHSu isolated from roots of Suaeda maritima.</title>
        <authorList>
            <person name="Duangmal K."/>
            <person name="Chantavorakit T."/>
        </authorList>
    </citation>
    <scope>NUCLEOTIDE SEQUENCE [LARGE SCALE GENOMIC DNA]</scope>
    <source>
        <strain evidence="7 8">8-3EHSu</strain>
    </source>
</reference>
<evidence type="ECO:0000313" key="8">
    <source>
        <dbReference type="Proteomes" id="UP000292003"/>
    </source>
</evidence>
<keyword evidence="3 5" id="KW-0238">DNA-binding</keyword>
<name>A0A4Q7J231_9PSEU</name>
<dbReference type="GO" id="GO:0043531">
    <property type="term" value="F:ADP binding"/>
    <property type="evidence" value="ECO:0007669"/>
    <property type="project" value="InterPro"/>
</dbReference>
<protein>
    <submittedName>
        <fullName evidence="7">Tetratricopeptide repeat protein</fullName>
    </submittedName>
</protein>
<dbReference type="InterPro" id="IPR016032">
    <property type="entry name" value="Sig_transdc_resp-reg_C-effctor"/>
</dbReference>
<dbReference type="PANTHER" id="PTHR35807:SF1">
    <property type="entry name" value="TRANSCRIPTIONAL REGULATOR REDD"/>
    <property type="match status" value="1"/>
</dbReference>
<dbReference type="PANTHER" id="PTHR35807">
    <property type="entry name" value="TRANSCRIPTIONAL REGULATOR REDD-RELATED"/>
    <property type="match status" value="1"/>
</dbReference>
<evidence type="ECO:0000256" key="2">
    <source>
        <dbReference type="ARBA" id="ARBA00023015"/>
    </source>
</evidence>
<dbReference type="EMBL" id="SFCC01000020">
    <property type="protein sequence ID" value="RZQ59994.1"/>
    <property type="molecule type" value="Genomic_DNA"/>
</dbReference>
<dbReference type="InterPro" id="IPR019734">
    <property type="entry name" value="TPR_rpt"/>
</dbReference>
<dbReference type="PRINTS" id="PR00364">
    <property type="entry name" value="DISEASERSIST"/>
</dbReference>
<evidence type="ECO:0000256" key="3">
    <source>
        <dbReference type="ARBA" id="ARBA00023125"/>
    </source>
</evidence>
<dbReference type="Pfam" id="PF13424">
    <property type="entry name" value="TPR_12"/>
    <property type="match status" value="1"/>
</dbReference>
<evidence type="ECO:0000313" key="7">
    <source>
        <dbReference type="EMBL" id="RZQ59994.1"/>
    </source>
</evidence>
<dbReference type="Gene3D" id="1.10.10.10">
    <property type="entry name" value="Winged helix-like DNA-binding domain superfamily/Winged helix DNA-binding domain"/>
    <property type="match status" value="1"/>
</dbReference>
<dbReference type="InterPro" id="IPR036388">
    <property type="entry name" value="WH-like_DNA-bd_sf"/>
</dbReference>
<dbReference type="AlphaFoldDB" id="A0A4Q7J231"/>
<organism evidence="7 8">
    <name type="scientific">Amycolatopsis suaedae</name>
    <dbReference type="NCBI Taxonomy" id="2510978"/>
    <lineage>
        <taxon>Bacteria</taxon>
        <taxon>Bacillati</taxon>
        <taxon>Actinomycetota</taxon>
        <taxon>Actinomycetes</taxon>
        <taxon>Pseudonocardiales</taxon>
        <taxon>Pseudonocardiaceae</taxon>
        <taxon>Amycolatopsis</taxon>
    </lineage>
</organism>